<dbReference type="PANTHER" id="PTHR43649">
    <property type="entry name" value="ARABINOSE-BINDING PROTEIN-RELATED"/>
    <property type="match status" value="1"/>
</dbReference>
<dbReference type="InterPro" id="IPR006059">
    <property type="entry name" value="SBP"/>
</dbReference>
<sequence>MKKRILATTLAAILAASSLAACGSKTEPTETTKADAATTAATTAASTDTKAAASGDKVSLSLCWWGNQTRNDVTKKAVDLYMSKNPNVDIKVEFTDWSGYWDKLSAMAAGGNLPDIIQMDYSYLNQYQKSGQLADLSEFMSSGVIDTSKIPESIIKSGEVDGKTYALSLGSNAPMMVYDKAVVEKAGVTIPDQLTMDQLYDLGKTISEKTGAKTLYDGGINMMQIMARANGSHLFDELSTGKEDSMKIYFNTIEKFAKSDASISADLLAEKNPDVVETKPIIDGTTWNDLSLSNQFISISKTAGRELGITMFPTITDAKVQPLYLKPSMFFSIAESSKNKEEAAKFIDWFTNSTECNEILLAERGIPINTEVADAIKPKADAAAQTVFDYVAKVTEIATPIDAPDPSGKGEVEALGKTVSEAVRYGDATADDAVGQFVPEAKKILEEAAK</sequence>
<dbReference type="AlphaFoldDB" id="A0A2S6HPQ5"/>
<keyword evidence="3" id="KW-1185">Reference proteome</keyword>
<comment type="caution">
    <text evidence="2">The sequence shown here is derived from an EMBL/GenBank/DDBJ whole genome shotgun (WGS) entry which is preliminary data.</text>
</comment>
<reference evidence="2 3" key="1">
    <citation type="submission" date="2018-02" db="EMBL/GenBank/DDBJ databases">
        <title>Genomic Encyclopedia of Archaeal and Bacterial Type Strains, Phase II (KMG-II): from individual species to whole genera.</title>
        <authorList>
            <person name="Goeker M."/>
        </authorList>
    </citation>
    <scope>NUCLEOTIDE SEQUENCE [LARGE SCALE GENOMIC DNA]</scope>
    <source>
        <strain evidence="2 3">DSM 3808</strain>
    </source>
</reference>
<evidence type="ECO:0000313" key="2">
    <source>
        <dbReference type="EMBL" id="PPK79422.1"/>
    </source>
</evidence>
<dbReference type="Pfam" id="PF13416">
    <property type="entry name" value="SBP_bac_8"/>
    <property type="match status" value="1"/>
</dbReference>
<dbReference type="OrthoDB" id="9811622at2"/>
<name>A0A2S6HPQ5_9FIRM</name>
<gene>
    <name evidence="2" type="ORF">BXY41_110148</name>
</gene>
<proteinExistence type="predicted"/>
<feature type="chain" id="PRO_5038663931" evidence="1">
    <location>
        <begin position="21"/>
        <end position="450"/>
    </location>
</feature>
<dbReference type="SUPFAM" id="SSF53850">
    <property type="entry name" value="Periplasmic binding protein-like II"/>
    <property type="match status" value="1"/>
</dbReference>
<evidence type="ECO:0000313" key="3">
    <source>
        <dbReference type="Proteomes" id="UP000237749"/>
    </source>
</evidence>
<dbReference type="PANTHER" id="PTHR43649:SF11">
    <property type="entry name" value="ABC TRANSPORTER SUBSTRATE-BINDING PROTEIN YESO-RELATED"/>
    <property type="match status" value="1"/>
</dbReference>
<keyword evidence="2" id="KW-0813">Transport</keyword>
<protein>
    <submittedName>
        <fullName evidence="2">Multiple sugar transport system substrate-binding protein</fullName>
    </submittedName>
</protein>
<evidence type="ECO:0000256" key="1">
    <source>
        <dbReference type="SAM" id="SignalP"/>
    </source>
</evidence>
<dbReference type="Gene3D" id="3.40.190.10">
    <property type="entry name" value="Periplasmic binding protein-like II"/>
    <property type="match status" value="2"/>
</dbReference>
<dbReference type="Proteomes" id="UP000237749">
    <property type="component" value="Unassembled WGS sequence"/>
</dbReference>
<accession>A0A2S6HPQ5</accession>
<dbReference type="PROSITE" id="PS51257">
    <property type="entry name" value="PROKAR_LIPOPROTEIN"/>
    <property type="match status" value="1"/>
</dbReference>
<keyword evidence="1" id="KW-0732">Signal</keyword>
<dbReference type="EMBL" id="PTJA01000010">
    <property type="protein sequence ID" value="PPK79422.1"/>
    <property type="molecule type" value="Genomic_DNA"/>
</dbReference>
<dbReference type="RefSeq" id="WP_104438286.1">
    <property type="nucleotide sequence ID" value="NZ_PTJA01000010.1"/>
</dbReference>
<organism evidence="2 3">
    <name type="scientific">Lacrimispora xylanisolvens</name>
    <dbReference type="NCBI Taxonomy" id="384636"/>
    <lineage>
        <taxon>Bacteria</taxon>
        <taxon>Bacillati</taxon>
        <taxon>Bacillota</taxon>
        <taxon>Clostridia</taxon>
        <taxon>Lachnospirales</taxon>
        <taxon>Lachnospiraceae</taxon>
        <taxon>Lacrimispora</taxon>
    </lineage>
</organism>
<keyword evidence="2" id="KW-0762">Sugar transport</keyword>
<dbReference type="InterPro" id="IPR050490">
    <property type="entry name" value="Bact_solute-bd_prot1"/>
</dbReference>
<feature type="signal peptide" evidence="1">
    <location>
        <begin position="1"/>
        <end position="20"/>
    </location>
</feature>